<keyword evidence="4" id="KW-0418">Kinase</keyword>
<proteinExistence type="predicted"/>
<keyword evidence="1" id="KW-0812">Transmembrane</keyword>
<dbReference type="AlphaFoldDB" id="A0A9D0ZU70"/>
<feature type="domain" description="Signal transduction histidine kinase internal region" evidence="3">
    <location>
        <begin position="380"/>
        <end position="455"/>
    </location>
</feature>
<dbReference type="Pfam" id="PF06580">
    <property type="entry name" value="His_kinase"/>
    <property type="match status" value="1"/>
</dbReference>
<dbReference type="InterPro" id="IPR010559">
    <property type="entry name" value="Sig_transdc_His_kin_internal"/>
</dbReference>
<dbReference type="Pfam" id="PF02518">
    <property type="entry name" value="HATPase_c"/>
    <property type="match status" value="1"/>
</dbReference>
<feature type="domain" description="Histidine kinase/HSP90-like ATPase" evidence="2">
    <location>
        <begin position="477"/>
        <end position="584"/>
    </location>
</feature>
<evidence type="ECO:0000313" key="5">
    <source>
        <dbReference type="Proteomes" id="UP000886886"/>
    </source>
</evidence>
<dbReference type="Proteomes" id="UP000886886">
    <property type="component" value="Unassembled WGS sequence"/>
</dbReference>
<dbReference type="GO" id="GO:0016020">
    <property type="term" value="C:membrane"/>
    <property type="evidence" value="ECO:0007669"/>
    <property type="project" value="InterPro"/>
</dbReference>
<feature type="transmembrane region" description="Helical" evidence="1">
    <location>
        <begin position="284"/>
        <end position="307"/>
    </location>
</feature>
<dbReference type="InterPro" id="IPR003594">
    <property type="entry name" value="HATPase_dom"/>
</dbReference>
<reference evidence="4" key="2">
    <citation type="journal article" date="2021" name="PeerJ">
        <title>Extensive microbial diversity within the chicken gut microbiome revealed by metagenomics and culture.</title>
        <authorList>
            <person name="Gilroy R."/>
            <person name="Ravi A."/>
            <person name="Getino M."/>
            <person name="Pursley I."/>
            <person name="Horton D.L."/>
            <person name="Alikhan N.F."/>
            <person name="Baker D."/>
            <person name="Gharbi K."/>
            <person name="Hall N."/>
            <person name="Watson M."/>
            <person name="Adriaenssens E.M."/>
            <person name="Foster-Nyarko E."/>
            <person name="Jarju S."/>
            <person name="Secka A."/>
            <person name="Antonio M."/>
            <person name="Oren A."/>
            <person name="Chaudhuri R.R."/>
            <person name="La Ragione R."/>
            <person name="Hildebrand F."/>
            <person name="Pallen M.J."/>
        </authorList>
    </citation>
    <scope>NUCLEOTIDE SEQUENCE</scope>
    <source>
        <strain evidence="4">ChiSjej3B21-11622</strain>
    </source>
</reference>
<organism evidence="4 5">
    <name type="scientific">Candidatus Limivivens merdigallinarum</name>
    <dbReference type="NCBI Taxonomy" id="2840859"/>
    <lineage>
        <taxon>Bacteria</taxon>
        <taxon>Bacillati</taxon>
        <taxon>Bacillota</taxon>
        <taxon>Clostridia</taxon>
        <taxon>Lachnospirales</taxon>
        <taxon>Lachnospiraceae</taxon>
        <taxon>Lachnospiraceae incertae sedis</taxon>
        <taxon>Candidatus Limivivens</taxon>
    </lineage>
</organism>
<dbReference type="EMBL" id="DVFT01000057">
    <property type="protein sequence ID" value="HIQ95742.1"/>
    <property type="molecule type" value="Genomic_DNA"/>
</dbReference>
<dbReference type="PANTHER" id="PTHR34220:SF7">
    <property type="entry name" value="SENSOR HISTIDINE KINASE YPDA"/>
    <property type="match status" value="1"/>
</dbReference>
<dbReference type="GO" id="GO:0000155">
    <property type="term" value="F:phosphorelay sensor kinase activity"/>
    <property type="evidence" value="ECO:0007669"/>
    <property type="project" value="InterPro"/>
</dbReference>
<evidence type="ECO:0000259" key="3">
    <source>
        <dbReference type="Pfam" id="PF06580"/>
    </source>
</evidence>
<accession>A0A9D0ZU70</accession>
<protein>
    <submittedName>
        <fullName evidence="4">Histidine kinase</fullName>
    </submittedName>
</protein>
<reference evidence="4" key="1">
    <citation type="submission" date="2020-10" db="EMBL/GenBank/DDBJ databases">
        <authorList>
            <person name="Gilroy R."/>
        </authorList>
    </citation>
    <scope>NUCLEOTIDE SEQUENCE</scope>
    <source>
        <strain evidence="4">ChiSjej3B21-11622</strain>
    </source>
</reference>
<keyword evidence="1" id="KW-1133">Transmembrane helix</keyword>
<evidence type="ECO:0000313" key="4">
    <source>
        <dbReference type="EMBL" id="HIQ95742.1"/>
    </source>
</evidence>
<dbReference type="InterPro" id="IPR036890">
    <property type="entry name" value="HATPase_C_sf"/>
</dbReference>
<dbReference type="InterPro" id="IPR050640">
    <property type="entry name" value="Bact_2-comp_sensor_kinase"/>
</dbReference>
<gene>
    <name evidence="4" type="ORF">IAB26_04185</name>
</gene>
<dbReference type="SUPFAM" id="SSF55874">
    <property type="entry name" value="ATPase domain of HSP90 chaperone/DNA topoisomerase II/histidine kinase"/>
    <property type="match status" value="1"/>
</dbReference>
<sequence>MRQKTAKNGIYSIRKILLFLAVILLIVVVAGISYIHNRQQSALVTQAAEAQQSSLASFLRRMDEGLAKAEDQMYSVLYNHEDLMTLNHSADEISRYLAKESIADEISQIVQLSDFVECAWFYSPAGDEPEFLARNNYTGVSLSELLAIQETILDLLEDSSDNQFLQNDRWSLLSVGDQDYLFWVTPVSDSYCGLWVSTHYLFSMLLDLLPSDTDGQLLLCTSDGESLFQNGDLDPALLPAESPFALLGDDYINICGYSEHADIAAEIILPCRQILEDWHVEFDYTLACALLLLFVILAVFLFQSLIYRPLMKLLHQLDTLKLSSPIPGSGTDDLPSIRLDTDSRLKETAMISVSINNLLDKIQLLHAQVYEAELNQRSIQCQYLQIRLKNHFYLNCLSIIHAMARLNHTDLIQELSMCLVKYLRFVQEDTDKLVRIEKELEHVKNYARIQELRFPGLFEYQEQVSAELYDAHIPPLMLQTFIENSVEHGMKRGQKNWIHIQAFYQEQASVPGIAFSIQDNGKGFSEEDLEGFAKDPETFDLSKSHGIGIRNIISRLKLLYNGKASIRFSNAPEGGAKIEIWIPFLDMEGDMEHV</sequence>
<comment type="caution">
    <text evidence="4">The sequence shown here is derived from an EMBL/GenBank/DDBJ whole genome shotgun (WGS) entry which is preliminary data.</text>
</comment>
<evidence type="ECO:0000259" key="2">
    <source>
        <dbReference type="Pfam" id="PF02518"/>
    </source>
</evidence>
<dbReference type="PANTHER" id="PTHR34220">
    <property type="entry name" value="SENSOR HISTIDINE KINASE YPDA"/>
    <property type="match status" value="1"/>
</dbReference>
<keyword evidence="4" id="KW-0808">Transferase</keyword>
<name>A0A9D0ZU70_9FIRM</name>
<keyword evidence="1" id="KW-0472">Membrane</keyword>
<dbReference type="Gene3D" id="3.30.565.10">
    <property type="entry name" value="Histidine kinase-like ATPase, C-terminal domain"/>
    <property type="match status" value="1"/>
</dbReference>
<evidence type="ECO:0000256" key="1">
    <source>
        <dbReference type="SAM" id="Phobius"/>
    </source>
</evidence>